<dbReference type="Proteomes" id="UP000256345">
    <property type="component" value="Unassembled WGS sequence"/>
</dbReference>
<evidence type="ECO:0000313" key="5">
    <source>
        <dbReference type="Proteomes" id="UP000256345"/>
    </source>
</evidence>
<organism evidence="2 4">
    <name type="scientific">Archangium gephyra</name>
    <dbReference type="NCBI Taxonomy" id="48"/>
    <lineage>
        <taxon>Bacteria</taxon>
        <taxon>Pseudomonadati</taxon>
        <taxon>Myxococcota</taxon>
        <taxon>Myxococcia</taxon>
        <taxon>Myxococcales</taxon>
        <taxon>Cystobacterineae</taxon>
        <taxon>Archangiaceae</taxon>
        <taxon>Archangium</taxon>
    </lineage>
</organism>
<feature type="compositionally biased region" description="Basic and acidic residues" evidence="1">
    <location>
        <begin position="8"/>
        <end position="19"/>
    </location>
</feature>
<evidence type="ECO:0000256" key="1">
    <source>
        <dbReference type="SAM" id="MobiDB-lite"/>
    </source>
</evidence>
<evidence type="ECO:0000313" key="2">
    <source>
        <dbReference type="EMBL" id="AKJ06201.1"/>
    </source>
</evidence>
<dbReference type="AlphaFoldDB" id="A0AAC8QFI1"/>
<dbReference type="KEGG" id="age:AA314_07827"/>
<evidence type="ECO:0000313" key="3">
    <source>
        <dbReference type="EMBL" id="REG27049.1"/>
    </source>
</evidence>
<gene>
    <name evidence="2" type="ORF">AA314_07827</name>
    <name evidence="3" type="ORF">ATI61_11056</name>
</gene>
<sequence>MLSLAHTDGTRGDILELRTHTPRKSGNTIDLSTTFPREALCAEVEKLQVQHHQRGQLTPAAAGGFSGKRKPRVA</sequence>
<reference evidence="3 5" key="2">
    <citation type="submission" date="2018-08" db="EMBL/GenBank/DDBJ databases">
        <title>Genomic Encyclopedia of Archaeal and Bacterial Type Strains, Phase II (KMG-II): from individual species to whole genera.</title>
        <authorList>
            <person name="Goeker M."/>
        </authorList>
    </citation>
    <scope>NUCLEOTIDE SEQUENCE [LARGE SCALE GENOMIC DNA]</scope>
    <source>
        <strain evidence="3 5">DSM 2261</strain>
    </source>
</reference>
<dbReference type="EMBL" id="QUMU01000010">
    <property type="protein sequence ID" value="REG27049.1"/>
    <property type="molecule type" value="Genomic_DNA"/>
</dbReference>
<dbReference type="RefSeq" id="WP_047859546.1">
    <property type="nucleotide sequence ID" value="NZ_CP011509.1"/>
</dbReference>
<proteinExistence type="predicted"/>
<dbReference type="EMBL" id="CP011509">
    <property type="protein sequence ID" value="AKJ06201.1"/>
    <property type="molecule type" value="Genomic_DNA"/>
</dbReference>
<keyword evidence="5" id="KW-1185">Reference proteome</keyword>
<accession>A0AAC8QFI1</accession>
<name>A0AAC8QFI1_9BACT</name>
<feature type="region of interest" description="Disordered" evidence="1">
    <location>
        <begin position="49"/>
        <end position="74"/>
    </location>
</feature>
<evidence type="ECO:0000313" key="4">
    <source>
        <dbReference type="Proteomes" id="UP000035579"/>
    </source>
</evidence>
<dbReference type="Proteomes" id="UP000035579">
    <property type="component" value="Chromosome"/>
</dbReference>
<feature type="region of interest" description="Disordered" evidence="1">
    <location>
        <begin position="1"/>
        <end position="31"/>
    </location>
</feature>
<reference evidence="2 4" key="1">
    <citation type="submission" date="2015-05" db="EMBL/GenBank/DDBJ databases">
        <title>Genome assembly of Archangium gephyra DSM 2261.</title>
        <authorList>
            <person name="Sharma G."/>
            <person name="Subramanian S."/>
        </authorList>
    </citation>
    <scope>NUCLEOTIDE SEQUENCE [LARGE SCALE GENOMIC DNA]</scope>
    <source>
        <strain evidence="2 4">DSM 2261</strain>
    </source>
</reference>
<protein>
    <submittedName>
        <fullName evidence="2">Uncharacterized protein</fullName>
    </submittedName>
</protein>